<dbReference type="CDD" id="cd02503">
    <property type="entry name" value="MobA"/>
    <property type="match status" value="1"/>
</dbReference>
<keyword evidence="1 8" id="KW-0963">Cytoplasm</keyword>
<dbReference type="GO" id="GO:0046872">
    <property type="term" value="F:metal ion binding"/>
    <property type="evidence" value="ECO:0007669"/>
    <property type="project" value="UniProtKB-KW"/>
</dbReference>
<dbReference type="EC" id="2.7.7.77" evidence="8"/>
<dbReference type="InterPro" id="IPR025877">
    <property type="entry name" value="MobA-like_NTP_Trfase"/>
</dbReference>
<dbReference type="GO" id="GO:0005737">
    <property type="term" value="C:cytoplasm"/>
    <property type="evidence" value="ECO:0007669"/>
    <property type="project" value="UniProtKB-SubCell"/>
</dbReference>
<proteinExistence type="inferred from homology"/>
<keyword evidence="4 8" id="KW-0547">Nucleotide-binding</keyword>
<sequence length="206" mass="21966">MARDDRTAVVLAGGRSTRFEGGDKLLADLAGEPLVRRTVMRLAPVVGTVVVNCRADQRDPLAAALDGLDVSFAVDPEPDTGPMAGIRTGLRAAPTAFAVVVAGDMPFVDPGLVEHLFDRIGGHDAAVPRIDGWFQTTQAAYRAGRMADACDRALARGDSKILAPLEELDWTVIEEATLRGHGWLDSFENVNTRTELAAAAERLHGP</sequence>
<dbReference type="AlphaFoldDB" id="A0A554N9Q4"/>
<name>A0A554N9Q4_9EURY</name>
<evidence type="ECO:0000256" key="3">
    <source>
        <dbReference type="ARBA" id="ARBA00022723"/>
    </source>
</evidence>
<evidence type="ECO:0000256" key="4">
    <source>
        <dbReference type="ARBA" id="ARBA00022741"/>
    </source>
</evidence>
<feature type="binding site" evidence="8">
    <location>
        <position position="104"/>
    </location>
    <ligand>
        <name>GTP</name>
        <dbReference type="ChEBI" id="CHEBI:37565"/>
    </ligand>
</feature>
<feature type="binding site" evidence="8">
    <location>
        <position position="24"/>
    </location>
    <ligand>
        <name>GTP</name>
        <dbReference type="ChEBI" id="CHEBI:37565"/>
    </ligand>
</feature>
<gene>
    <name evidence="8" type="primary">mobA</name>
    <name evidence="10" type="ORF">DP107_09365</name>
</gene>
<comment type="caution">
    <text evidence="8">Lacks conserved residue(s) required for the propagation of feature annotation.</text>
</comment>
<comment type="caution">
    <text evidence="10">The sequence shown here is derived from an EMBL/GenBank/DDBJ whole genome shotgun (WGS) entry which is preliminary data.</text>
</comment>
<dbReference type="GO" id="GO:0061603">
    <property type="term" value="F:molybdenum cofactor guanylyltransferase activity"/>
    <property type="evidence" value="ECO:0007669"/>
    <property type="project" value="UniProtKB-EC"/>
</dbReference>
<keyword evidence="10" id="KW-0548">Nucleotidyltransferase</keyword>
<evidence type="ECO:0000259" key="9">
    <source>
        <dbReference type="Pfam" id="PF12804"/>
    </source>
</evidence>
<comment type="domain">
    <text evidence="8">The N-terminal domain determines nucleotide recognition and specific binding, while the C-terminal domain determines the specific binding to the target protein.</text>
</comment>
<evidence type="ECO:0000256" key="7">
    <source>
        <dbReference type="ARBA" id="ARBA00023150"/>
    </source>
</evidence>
<feature type="binding site" evidence="8">
    <location>
        <position position="52"/>
    </location>
    <ligand>
        <name>GTP</name>
        <dbReference type="ChEBI" id="CHEBI:37565"/>
    </ligand>
</feature>
<dbReference type="HAMAP" id="MF_00316">
    <property type="entry name" value="MobA"/>
    <property type="match status" value="1"/>
</dbReference>
<evidence type="ECO:0000256" key="8">
    <source>
        <dbReference type="HAMAP-Rule" id="MF_00316"/>
    </source>
</evidence>
<feature type="binding site" evidence="8">
    <location>
        <begin position="11"/>
        <end position="13"/>
    </location>
    <ligand>
        <name>GTP</name>
        <dbReference type="ChEBI" id="CHEBI:37565"/>
    </ligand>
</feature>
<dbReference type="OrthoDB" id="28434at2157"/>
<keyword evidence="11" id="KW-1185">Reference proteome</keyword>
<keyword evidence="3 8" id="KW-0479">Metal-binding</keyword>
<dbReference type="GO" id="GO:0005525">
    <property type="term" value="F:GTP binding"/>
    <property type="evidence" value="ECO:0007669"/>
    <property type="project" value="UniProtKB-UniRule"/>
</dbReference>
<dbReference type="PANTHER" id="PTHR19136:SF81">
    <property type="entry name" value="MOLYBDENUM COFACTOR GUANYLYLTRANSFERASE"/>
    <property type="match status" value="1"/>
</dbReference>
<evidence type="ECO:0000256" key="5">
    <source>
        <dbReference type="ARBA" id="ARBA00022842"/>
    </source>
</evidence>
<keyword evidence="5 8" id="KW-0460">Magnesium</keyword>
<comment type="subcellular location">
    <subcellularLocation>
        <location evidence="8">Cytoplasm</location>
    </subcellularLocation>
</comment>
<keyword evidence="6 8" id="KW-0342">GTP-binding</keyword>
<dbReference type="GO" id="GO:0006777">
    <property type="term" value="P:Mo-molybdopterin cofactor biosynthetic process"/>
    <property type="evidence" value="ECO:0007669"/>
    <property type="project" value="UniProtKB-KW"/>
</dbReference>
<evidence type="ECO:0000256" key="2">
    <source>
        <dbReference type="ARBA" id="ARBA00022679"/>
    </source>
</evidence>
<accession>A0A554N9Q4</accession>
<comment type="function">
    <text evidence="8">Transfers a GMP moiety from GTP to Mo-molybdopterin (Mo-MPT) cofactor (Moco or molybdenum cofactor) to form Mo-molybdopterin guanine dinucleotide (Mo-MGD) cofactor.</text>
</comment>
<dbReference type="Gene3D" id="3.90.550.10">
    <property type="entry name" value="Spore Coat Polysaccharide Biosynthesis Protein SpsA, Chain A"/>
    <property type="match status" value="1"/>
</dbReference>
<protein>
    <recommendedName>
        <fullName evidence="8">Probable molybdenum cofactor guanylyltransferase</fullName>
        <shortName evidence="8">MoCo guanylyltransferase</shortName>
        <ecNumber evidence="8">2.7.7.77</ecNumber>
    </recommendedName>
    <alternativeName>
        <fullName evidence="8">GTP:molybdopterin guanylyltransferase</fullName>
    </alternativeName>
    <alternativeName>
        <fullName evidence="8">Mo-MPT guanylyltransferase</fullName>
    </alternativeName>
    <alternativeName>
        <fullName evidence="8">Molybdopterin guanylyltransferase</fullName>
    </alternativeName>
    <alternativeName>
        <fullName evidence="8">Molybdopterin-guanine dinucleotide synthase</fullName>
        <shortName evidence="8">MGD synthase</shortName>
    </alternativeName>
</protein>
<dbReference type="SUPFAM" id="SSF53448">
    <property type="entry name" value="Nucleotide-diphospho-sugar transferases"/>
    <property type="match status" value="1"/>
</dbReference>
<dbReference type="PANTHER" id="PTHR19136">
    <property type="entry name" value="MOLYBDENUM COFACTOR GUANYLYLTRANSFERASE"/>
    <property type="match status" value="1"/>
</dbReference>
<comment type="cofactor">
    <cofactor evidence="8">
        <name>Mg(2+)</name>
        <dbReference type="ChEBI" id="CHEBI:18420"/>
    </cofactor>
</comment>
<organism evidence="10 11">
    <name type="scientific">Haloglomus irregulare</name>
    <dbReference type="NCBI Taxonomy" id="2234134"/>
    <lineage>
        <taxon>Archaea</taxon>
        <taxon>Methanobacteriati</taxon>
        <taxon>Methanobacteriota</taxon>
        <taxon>Stenosarchaea group</taxon>
        <taxon>Halobacteria</taxon>
        <taxon>Halobacteriales</taxon>
        <taxon>Natronomonadaceae</taxon>
        <taxon>Haloglomus</taxon>
    </lineage>
</organism>
<keyword evidence="7 8" id="KW-0501">Molybdenum cofactor biosynthesis</keyword>
<evidence type="ECO:0000313" key="10">
    <source>
        <dbReference type="EMBL" id="TSD14092.1"/>
    </source>
</evidence>
<dbReference type="InParanoid" id="A0A554N9Q4"/>
<feature type="domain" description="MobA-like NTP transferase" evidence="9">
    <location>
        <begin position="8"/>
        <end position="164"/>
    </location>
</feature>
<dbReference type="InterPro" id="IPR013482">
    <property type="entry name" value="Molybde_CF_guanTrfase"/>
</dbReference>
<comment type="catalytic activity">
    <reaction evidence="8">
        <text>Mo-molybdopterin + GTP + H(+) = Mo-molybdopterin guanine dinucleotide + diphosphate</text>
        <dbReference type="Rhea" id="RHEA:34243"/>
        <dbReference type="ChEBI" id="CHEBI:15378"/>
        <dbReference type="ChEBI" id="CHEBI:33019"/>
        <dbReference type="ChEBI" id="CHEBI:37565"/>
        <dbReference type="ChEBI" id="CHEBI:71302"/>
        <dbReference type="ChEBI" id="CHEBI:71310"/>
        <dbReference type="EC" id="2.7.7.77"/>
    </reaction>
</comment>
<dbReference type="Pfam" id="PF12804">
    <property type="entry name" value="NTP_transf_3"/>
    <property type="match status" value="1"/>
</dbReference>
<evidence type="ECO:0000313" key="11">
    <source>
        <dbReference type="Proteomes" id="UP000319894"/>
    </source>
</evidence>
<keyword evidence="2 8" id="KW-0808">Transferase</keyword>
<comment type="similarity">
    <text evidence="8">Belongs to the MobA family.</text>
</comment>
<dbReference type="EMBL" id="QMDX01000005">
    <property type="protein sequence ID" value="TSD14092.1"/>
    <property type="molecule type" value="Genomic_DNA"/>
</dbReference>
<feature type="binding site" evidence="8">
    <location>
        <position position="104"/>
    </location>
    <ligand>
        <name>Mg(2+)</name>
        <dbReference type="ChEBI" id="CHEBI:18420"/>
    </ligand>
</feature>
<reference evidence="10 11" key="1">
    <citation type="submission" date="2018-06" db="EMBL/GenBank/DDBJ databases">
        <title>Natronomonas sp. F16-60 a new haloarchaeon isolated from a solar saltern of Isla Cristina, Huelva, Spain.</title>
        <authorList>
            <person name="Duran-Viseras A."/>
            <person name="Sanchez-Porro C."/>
            <person name="Ventosa A."/>
        </authorList>
    </citation>
    <scope>NUCLEOTIDE SEQUENCE [LARGE SCALE GENOMIC DNA]</scope>
    <source>
        <strain evidence="10 11">F16-60</strain>
    </source>
</reference>
<evidence type="ECO:0000256" key="6">
    <source>
        <dbReference type="ARBA" id="ARBA00023134"/>
    </source>
</evidence>
<evidence type="ECO:0000256" key="1">
    <source>
        <dbReference type="ARBA" id="ARBA00022490"/>
    </source>
</evidence>
<dbReference type="Proteomes" id="UP000319894">
    <property type="component" value="Unassembled WGS sequence"/>
</dbReference>
<dbReference type="InterPro" id="IPR029044">
    <property type="entry name" value="Nucleotide-diphossugar_trans"/>
</dbReference>